<dbReference type="EMBL" id="MUPM01000254">
    <property type="protein sequence ID" value="OOQ30457.1"/>
    <property type="molecule type" value="Genomic_DNA"/>
</dbReference>
<evidence type="ECO:0000313" key="3">
    <source>
        <dbReference type="Proteomes" id="UP000319468"/>
    </source>
</evidence>
<organism evidence="2 3">
    <name type="scientific">Helicobacter pylori</name>
    <name type="common">Campylobacter pylori</name>
    <dbReference type="NCBI Taxonomy" id="210"/>
    <lineage>
        <taxon>Bacteria</taxon>
        <taxon>Pseudomonadati</taxon>
        <taxon>Campylobacterota</taxon>
        <taxon>Epsilonproteobacteria</taxon>
        <taxon>Campylobacterales</taxon>
        <taxon>Helicobacteraceae</taxon>
        <taxon>Helicobacter</taxon>
    </lineage>
</organism>
<gene>
    <name evidence="2" type="ORF">B0X69_07660</name>
</gene>
<comment type="caution">
    <text evidence="2">The sequence shown here is derived from an EMBL/GenBank/DDBJ whole genome shotgun (WGS) entry which is preliminary data.</text>
</comment>
<sequence>MPNTPLKINRSYDYIVGMGILWFILKWKVRFLGWFAFKSFKARWLQDFITPHSRNMGQIQIRSMP</sequence>
<dbReference type="RefSeq" id="WP_198933958.1">
    <property type="nucleotide sequence ID" value="NZ_MUPM01000254.1"/>
</dbReference>
<reference evidence="2 3" key="1">
    <citation type="journal article" date="2017" name="Front. Cell. Infect. Microbiol.">
        <title>Whole Genome Sequence and Phylogenetic Analysis Show Helicobacter pylori Strains from Latin America Have Followed a Unique Evolution Pathway.</title>
        <authorList>
            <person name="Munoz-Ramirez Z.Y."/>
            <person name="Mendez-Tenorio A."/>
            <person name="Kato I."/>
            <person name="Bravo M.M."/>
            <person name="Rizzato C."/>
            <person name="Thorell K."/>
            <person name="Torres R.C."/>
            <person name="Aviles-Jimenez F."/>
            <person name="Camorlinga M."/>
            <person name="Canzian F."/>
            <person name="Torres J."/>
        </authorList>
    </citation>
    <scope>NUCLEOTIDE SEQUENCE [LARGE SCALE GENOMIC DNA]</scope>
    <source>
        <strain evidence="2 3">CM22347</strain>
    </source>
</reference>
<accession>A0A4Y4WSE9</accession>
<proteinExistence type="predicted"/>
<keyword evidence="1" id="KW-0812">Transmembrane</keyword>
<feature type="transmembrane region" description="Helical" evidence="1">
    <location>
        <begin position="14"/>
        <end position="37"/>
    </location>
</feature>
<dbReference type="AlphaFoldDB" id="A0A4Y4WSE9"/>
<evidence type="ECO:0000256" key="1">
    <source>
        <dbReference type="SAM" id="Phobius"/>
    </source>
</evidence>
<keyword evidence="1" id="KW-0472">Membrane</keyword>
<evidence type="ECO:0000313" key="2">
    <source>
        <dbReference type="EMBL" id="OOQ30457.1"/>
    </source>
</evidence>
<name>A0A4Y4WSE9_HELPX</name>
<keyword evidence="1" id="KW-1133">Transmembrane helix</keyword>
<protein>
    <submittedName>
        <fullName evidence="2">Uncharacterized protein</fullName>
    </submittedName>
</protein>
<dbReference type="Proteomes" id="UP000319468">
    <property type="component" value="Unassembled WGS sequence"/>
</dbReference>